<dbReference type="Proteomes" id="UP000199004">
    <property type="component" value="Unassembled WGS sequence"/>
</dbReference>
<dbReference type="SMART" id="SM00849">
    <property type="entry name" value="Lactamase_B"/>
    <property type="match status" value="1"/>
</dbReference>
<dbReference type="PANTHER" id="PTHR43717:SF1">
    <property type="entry name" value="ANAEROBIC NITRIC OXIDE REDUCTASE FLAVORUBREDOXIN"/>
    <property type="match status" value="1"/>
</dbReference>
<dbReference type="RefSeq" id="WP_091026456.1">
    <property type="nucleotide sequence ID" value="NZ_BKAE01000012.1"/>
</dbReference>
<dbReference type="EMBL" id="FNIC01000008">
    <property type="protein sequence ID" value="SDO37187.1"/>
    <property type="molecule type" value="Genomic_DNA"/>
</dbReference>
<dbReference type="SUPFAM" id="SSF56281">
    <property type="entry name" value="Metallo-hydrolase/oxidoreductase"/>
    <property type="match status" value="1"/>
</dbReference>
<dbReference type="InterPro" id="IPR036866">
    <property type="entry name" value="RibonucZ/Hydroxyglut_hydro"/>
</dbReference>
<gene>
    <name evidence="2" type="ORF">SAMN05192576_3873</name>
</gene>
<evidence type="ECO:0000313" key="3">
    <source>
        <dbReference type="Proteomes" id="UP000199004"/>
    </source>
</evidence>
<keyword evidence="3" id="KW-1185">Reference proteome</keyword>
<dbReference type="InterPro" id="IPR001279">
    <property type="entry name" value="Metallo-B-lactamas"/>
</dbReference>
<protein>
    <submittedName>
        <fullName evidence="2">Metallo-beta-lactamase superfamily protein</fullName>
    </submittedName>
</protein>
<dbReference type="InterPro" id="IPR045761">
    <property type="entry name" value="ODP_dom"/>
</dbReference>
<dbReference type="OrthoDB" id="3865988at2"/>
<dbReference type="AlphaFoldDB" id="A0A1H0J0A3"/>
<dbReference type="Pfam" id="PF19583">
    <property type="entry name" value="ODP"/>
    <property type="match status" value="1"/>
</dbReference>
<dbReference type="PANTHER" id="PTHR43717">
    <property type="entry name" value="ANAEROBIC NITRIC OXIDE REDUCTASE FLAVORUBREDOXIN"/>
    <property type="match status" value="1"/>
</dbReference>
<accession>A0A1H0J0A3</accession>
<dbReference type="Gene3D" id="3.60.15.10">
    <property type="entry name" value="Ribonuclease Z/Hydroxyacylglutathione hydrolase-like"/>
    <property type="match status" value="1"/>
</dbReference>
<reference evidence="2 3" key="1">
    <citation type="submission" date="2016-10" db="EMBL/GenBank/DDBJ databases">
        <authorList>
            <person name="de Groot N.N."/>
        </authorList>
    </citation>
    <scope>NUCLEOTIDE SEQUENCE [LARGE SCALE GENOMIC DNA]</scope>
    <source>
        <strain evidence="2 3">CGMCC 1.11147</strain>
    </source>
</reference>
<organism evidence="2 3">
    <name type="scientific">Nocardioides szechwanensis</name>
    <dbReference type="NCBI Taxonomy" id="1005944"/>
    <lineage>
        <taxon>Bacteria</taxon>
        <taxon>Bacillati</taxon>
        <taxon>Actinomycetota</taxon>
        <taxon>Actinomycetes</taxon>
        <taxon>Propionibacteriales</taxon>
        <taxon>Nocardioidaceae</taxon>
        <taxon>Nocardioides</taxon>
    </lineage>
</organism>
<sequence>MRDPYQVADETFVIPDDLPVPGIGMLPVNAMVVRGEQPMLVDTLAIVHRESYLERVFELVEPEDVQWLFISHEDRDHTGSVMQVMERCPNAKLITNFLGLGKLGEEFEVPLDRVHLLNDGETLDIGDRVITAIRPPLFDSSATRGFYDPLTGVYFSADCFGTVLTDNVPFADDMSAADMEEGFFWMNRANHIWYHHIPAALIEEQAARIRAVAPELIVTGHGPTYRHDPLQVCDWITRISDMEPVHMPTHEEFEQALAAGG</sequence>
<feature type="domain" description="Metallo-beta-lactamase" evidence="1">
    <location>
        <begin position="27"/>
        <end position="221"/>
    </location>
</feature>
<evidence type="ECO:0000313" key="2">
    <source>
        <dbReference type="EMBL" id="SDO37187.1"/>
    </source>
</evidence>
<proteinExistence type="predicted"/>
<name>A0A1H0J0A3_9ACTN</name>
<dbReference type="STRING" id="1005944.SAMN05192576_3873"/>
<evidence type="ECO:0000259" key="1">
    <source>
        <dbReference type="SMART" id="SM00849"/>
    </source>
</evidence>